<organism evidence="1 2">
    <name type="scientific">Oopsacas minuta</name>
    <dbReference type="NCBI Taxonomy" id="111878"/>
    <lineage>
        <taxon>Eukaryota</taxon>
        <taxon>Metazoa</taxon>
        <taxon>Porifera</taxon>
        <taxon>Hexactinellida</taxon>
        <taxon>Hexasterophora</taxon>
        <taxon>Lyssacinosida</taxon>
        <taxon>Leucopsacidae</taxon>
        <taxon>Oopsacas</taxon>
    </lineage>
</organism>
<reference evidence="1 2" key="1">
    <citation type="journal article" date="2023" name="BMC Biol.">
        <title>The compact genome of the sponge Oopsacas minuta (Hexactinellida) is lacking key metazoan core genes.</title>
        <authorList>
            <person name="Santini S."/>
            <person name="Schenkelaars Q."/>
            <person name="Jourda C."/>
            <person name="Duchesne M."/>
            <person name="Belahbib H."/>
            <person name="Rocher C."/>
            <person name="Selva M."/>
            <person name="Riesgo A."/>
            <person name="Vervoort M."/>
            <person name="Leys S.P."/>
            <person name="Kodjabachian L."/>
            <person name="Le Bivic A."/>
            <person name="Borchiellini C."/>
            <person name="Claverie J.M."/>
            <person name="Renard E."/>
        </authorList>
    </citation>
    <scope>NUCLEOTIDE SEQUENCE [LARGE SCALE GENOMIC DNA]</scope>
    <source>
        <strain evidence="1">SPO-2</strain>
    </source>
</reference>
<keyword evidence="2" id="KW-1185">Reference proteome</keyword>
<dbReference type="Proteomes" id="UP001165289">
    <property type="component" value="Unassembled WGS sequence"/>
</dbReference>
<protein>
    <submittedName>
        <fullName evidence="1">Uncharacterized protein</fullName>
    </submittedName>
</protein>
<sequence length="734" mass="84112">MQTPFAIDWTNLKPVIAENLSLKSRISFLRTLPLHQIGNKVTNNESIILLQTGVISDKIIVTEGRADNFCFTTHTVQFLLTLLKKNIICKLLVYTDDKTPVLKPILYEFKVTLDYLFSHKLGDPDVTDSGNCLALLDNWTTQEWDHSNLAKAHRLLISGASGLGTDKNGENILHLVARGYLNSLINRLKYFPIRANLETLISKPNKDGLQPIHVLINIYSRHNNKQEFIELVNFLLDLGADEKALIEPLGLTILHLLVIMSTPNHIATEIIRQLPRLQIIPDSTGITSLALAVHHGRTHLIQLMVDKLCLRVSDILCRYAITMPQYKQLPPFDAKNHRIILLTRVKHGVTSDSIYLPENIEPFKQENIIDRGLELTLNNVKAFSDLTSPWFIEFLATQMESLLISTVNKKLNTNTLHYFLHCYMDTLNSDFNISNKQINSDFNFQISKHLTRIVRAIGHLRFSRRIEEFMDKFLTFLSRRMLPLLDRKLVPSDIHAVKAGYIGHFIQDVIFQINLVFCIWYFEIDEMERDTARGVIEQIWHRLRQSPNVELGILGNCVAAIVAWRVMICVELKLNPNDLLYFFKDFGVDFNERMGHMTPLIWILAHDKAGKKFATLLFKELTILGAYVYARDGNGLTVLHLAACKSPVQSYREWGETLLQMPEPLITICADKIVDNHISLRSISNSHYLMKFIKLHQKPDSRIFVMNAGKIEVSERAEFYKQPRIGQMPPANNP</sequence>
<dbReference type="SUPFAM" id="SSF48403">
    <property type="entry name" value="Ankyrin repeat"/>
    <property type="match status" value="1"/>
</dbReference>
<proteinExistence type="predicted"/>
<comment type="caution">
    <text evidence="1">The sequence shown here is derived from an EMBL/GenBank/DDBJ whole genome shotgun (WGS) entry which is preliminary data.</text>
</comment>
<dbReference type="EMBL" id="JAKMXF010000111">
    <property type="protein sequence ID" value="KAI6657375.1"/>
    <property type="molecule type" value="Genomic_DNA"/>
</dbReference>
<dbReference type="Gene3D" id="1.25.40.20">
    <property type="entry name" value="Ankyrin repeat-containing domain"/>
    <property type="match status" value="1"/>
</dbReference>
<dbReference type="AlphaFoldDB" id="A0AAV7K949"/>
<gene>
    <name evidence="1" type="ORF">LOD99_123</name>
</gene>
<name>A0AAV7K949_9METZ</name>
<evidence type="ECO:0000313" key="2">
    <source>
        <dbReference type="Proteomes" id="UP001165289"/>
    </source>
</evidence>
<dbReference type="InterPro" id="IPR036770">
    <property type="entry name" value="Ankyrin_rpt-contain_sf"/>
</dbReference>
<evidence type="ECO:0000313" key="1">
    <source>
        <dbReference type="EMBL" id="KAI6657375.1"/>
    </source>
</evidence>
<accession>A0AAV7K949</accession>